<dbReference type="RefSeq" id="WP_030100133.1">
    <property type="nucleotide sequence ID" value="NZ_CP010027.1"/>
</dbReference>
<sequence length="158" mass="17411">MASGARNRAKRGTALVLLALSLHVAAGSDRAADDARVRSLAESFRCLVCQNQTLADSNAELAADLRERIREQVRAGSTDAQIRDYMARRYGDFVLYRPPLKPLTWALWFGPFAALAIGGWAGWRAIGRRRGIAARPLDHDERRRVEALIAAADEGSPR</sequence>
<organism evidence="9 10">
    <name type="scientific">Paraburkholderia fungorum</name>
    <dbReference type="NCBI Taxonomy" id="134537"/>
    <lineage>
        <taxon>Bacteria</taxon>
        <taxon>Pseudomonadati</taxon>
        <taxon>Pseudomonadota</taxon>
        <taxon>Betaproteobacteria</taxon>
        <taxon>Burkholderiales</taxon>
        <taxon>Burkholderiaceae</taxon>
        <taxon>Paraburkholderia</taxon>
    </lineage>
</organism>
<feature type="chain" id="PRO_5043101549" description="Cytochrome c-type biogenesis protein" evidence="7">
    <location>
        <begin position="32"/>
        <end position="158"/>
    </location>
</feature>
<keyword evidence="2 7" id="KW-0349">Heme</keyword>
<dbReference type="Gene3D" id="1.10.8.640">
    <property type="entry name" value="Cytochrome C biogenesis protein"/>
    <property type="match status" value="1"/>
</dbReference>
<dbReference type="GO" id="GO:0046872">
    <property type="term" value="F:metal ion binding"/>
    <property type="evidence" value="ECO:0007669"/>
    <property type="project" value="UniProtKB-KW"/>
</dbReference>
<accession>A0AAU8T9Y5</accession>
<dbReference type="KEGG" id="bfn:OI25_6451"/>
<evidence type="ECO:0000256" key="6">
    <source>
        <dbReference type="ARBA" id="ARBA00023004"/>
    </source>
</evidence>
<keyword evidence="5" id="KW-0201">Cytochrome c-type biogenesis</keyword>
<gene>
    <name evidence="9" type="ORF">OI25_6451</name>
</gene>
<evidence type="ECO:0000256" key="4">
    <source>
        <dbReference type="ARBA" id="ARBA00022729"/>
    </source>
</evidence>
<evidence type="ECO:0000313" key="9">
    <source>
        <dbReference type="EMBL" id="AJZ63122.1"/>
    </source>
</evidence>
<dbReference type="Proteomes" id="UP000032614">
    <property type="component" value="Chromosome 2"/>
</dbReference>
<feature type="signal peptide" evidence="7">
    <location>
        <begin position="1"/>
        <end position="31"/>
    </location>
</feature>
<evidence type="ECO:0000313" key="10">
    <source>
        <dbReference type="Proteomes" id="UP000032614"/>
    </source>
</evidence>
<feature type="transmembrane region" description="Helical" evidence="7">
    <location>
        <begin position="105"/>
        <end position="126"/>
    </location>
</feature>
<dbReference type="Pfam" id="PF03918">
    <property type="entry name" value="CcmH"/>
    <property type="match status" value="1"/>
</dbReference>
<comment type="function">
    <text evidence="7">Possible subunit of a heme lyase.</text>
</comment>
<keyword evidence="7" id="KW-0812">Transmembrane</keyword>
<evidence type="ECO:0000256" key="1">
    <source>
        <dbReference type="ARBA" id="ARBA00010342"/>
    </source>
</evidence>
<dbReference type="CDD" id="cd16378">
    <property type="entry name" value="CcmH_N"/>
    <property type="match status" value="1"/>
</dbReference>
<evidence type="ECO:0000256" key="3">
    <source>
        <dbReference type="ARBA" id="ARBA00022723"/>
    </source>
</evidence>
<keyword evidence="7" id="KW-1133">Transmembrane helix</keyword>
<evidence type="ECO:0000256" key="2">
    <source>
        <dbReference type="ARBA" id="ARBA00022617"/>
    </source>
</evidence>
<comment type="similarity">
    <text evidence="1 7">Belongs to the CcmH/CycL/Ccl2/NrfF family.</text>
</comment>
<feature type="domain" description="CcmH/CycL/Ccl2/NrfF N-terminal" evidence="8">
    <location>
        <begin position="28"/>
        <end position="148"/>
    </location>
</feature>
<protein>
    <recommendedName>
        <fullName evidence="7">Cytochrome c-type biogenesis protein</fullName>
    </recommendedName>
</protein>
<dbReference type="AlphaFoldDB" id="A0AAU8T9Y5"/>
<dbReference type="EMBL" id="CP010027">
    <property type="protein sequence ID" value="AJZ63122.1"/>
    <property type="molecule type" value="Genomic_DNA"/>
</dbReference>
<keyword evidence="4 7" id="KW-0732">Signal</keyword>
<evidence type="ECO:0000256" key="5">
    <source>
        <dbReference type="ARBA" id="ARBA00022748"/>
    </source>
</evidence>
<proteinExistence type="inferred from homology"/>
<name>A0AAU8T9Y5_9BURK</name>
<keyword evidence="3 7" id="KW-0479">Metal-binding</keyword>
<evidence type="ECO:0000259" key="8">
    <source>
        <dbReference type="Pfam" id="PF03918"/>
    </source>
</evidence>
<keyword evidence="6 7" id="KW-0408">Iron</keyword>
<dbReference type="FunFam" id="1.10.8.640:FF:000001">
    <property type="entry name" value="Cytochrome c-type biogenesis protein"/>
    <property type="match status" value="1"/>
</dbReference>
<dbReference type="PANTHER" id="PTHR47870">
    <property type="entry name" value="CYTOCHROME C-TYPE BIOGENESIS PROTEIN CCMH"/>
    <property type="match status" value="1"/>
</dbReference>
<dbReference type="InterPro" id="IPR051263">
    <property type="entry name" value="C-type_cytochrome_biogenesis"/>
</dbReference>
<dbReference type="InterPro" id="IPR005616">
    <property type="entry name" value="CcmH/CycL/Ccl2/NrfF_N"/>
</dbReference>
<dbReference type="GeneID" id="66520219"/>
<dbReference type="PANTHER" id="PTHR47870:SF1">
    <property type="entry name" value="CYTOCHROME C-TYPE BIOGENESIS PROTEIN CCMH"/>
    <property type="match status" value="1"/>
</dbReference>
<dbReference type="GO" id="GO:0017004">
    <property type="term" value="P:cytochrome complex assembly"/>
    <property type="evidence" value="ECO:0007669"/>
    <property type="project" value="UniProtKB-KW"/>
</dbReference>
<dbReference type="GO" id="GO:0005886">
    <property type="term" value="C:plasma membrane"/>
    <property type="evidence" value="ECO:0007669"/>
    <property type="project" value="TreeGrafter"/>
</dbReference>
<reference evidence="9 10" key="1">
    <citation type="journal article" date="2015" name="Genome Announc.">
        <title>Complete genome sequences for 59 burkholderia isolates, both pathogenic and near neighbor.</title>
        <authorList>
            <person name="Johnson S.L."/>
            <person name="Bishop-Lilly K.A."/>
            <person name="Ladner J.T."/>
            <person name="Daligault H.E."/>
            <person name="Davenport K.W."/>
            <person name="Jaissle J."/>
            <person name="Frey K.G."/>
            <person name="Koroleva G.I."/>
            <person name="Bruce D.C."/>
            <person name="Coyne S.R."/>
            <person name="Broomall S.M."/>
            <person name="Li P.E."/>
            <person name="Teshima H."/>
            <person name="Gibbons H.S."/>
            <person name="Palacios G.F."/>
            <person name="Rosenzweig C.N."/>
            <person name="Redden C.L."/>
            <person name="Xu Y."/>
            <person name="Minogue T.D."/>
            <person name="Chain P.S."/>
        </authorList>
    </citation>
    <scope>NUCLEOTIDE SEQUENCE [LARGE SCALE GENOMIC DNA]</scope>
    <source>
        <strain evidence="9 10">ATCC BAA-463</strain>
    </source>
</reference>
<dbReference type="InterPro" id="IPR038297">
    <property type="entry name" value="CcmH/CycL/NrfF/Ccl2_sf"/>
</dbReference>
<evidence type="ECO:0000256" key="7">
    <source>
        <dbReference type="RuleBase" id="RU364112"/>
    </source>
</evidence>
<keyword evidence="7" id="KW-0472">Membrane</keyword>